<evidence type="ECO:0000313" key="1">
    <source>
        <dbReference type="EMBL" id="KAH6945661.1"/>
    </source>
</evidence>
<gene>
    <name evidence="1" type="ORF">HPB50_009556</name>
</gene>
<keyword evidence="2" id="KW-1185">Reference proteome</keyword>
<comment type="caution">
    <text evidence="1">The sequence shown here is derived from an EMBL/GenBank/DDBJ whole genome shotgun (WGS) entry which is preliminary data.</text>
</comment>
<name>A0ACB7TES5_HYAAI</name>
<dbReference type="EMBL" id="CM023481">
    <property type="protein sequence ID" value="KAH6945661.1"/>
    <property type="molecule type" value="Genomic_DNA"/>
</dbReference>
<proteinExistence type="predicted"/>
<reference evidence="1" key="1">
    <citation type="submission" date="2020-05" db="EMBL/GenBank/DDBJ databases">
        <title>Large-scale comparative analyses of tick genomes elucidate their genetic diversity and vector capacities.</title>
        <authorList>
            <person name="Jia N."/>
            <person name="Wang J."/>
            <person name="Shi W."/>
            <person name="Du L."/>
            <person name="Sun Y."/>
            <person name="Zhan W."/>
            <person name="Jiang J."/>
            <person name="Wang Q."/>
            <person name="Zhang B."/>
            <person name="Ji P."/>
            <person name="Sakyi L.B."/>
            <person name="Cui X."/>
            <person name="Yuan T."/>
            <person name="Jiang B."/>
            <person name="Yang W."/>
            <person name="Lam T.T.-Y."/>
            <person name="Chang Q."/>
            <person name="Ding S."/>
            <person name="Wang X."/>
            <person name="Zhu J."/>
            <person name="Ruan X."/>
            <person name="Zhao L."/>
            <person name="Wei J."/>
            <person name="Que T."/>
            <person name="Du C."/>
            <person name="Cheng J."/>
            <person name="Dai P."/>
            <person name="Han X."/>
            <person name="Huang E."/>
            <person name="Gao Y."/>
            <person name="Liu J."/>
            <person name="Shao H."/>
            <person name="Ye R."/>
            <person name="Li L."/>
            <person name="Wei W."/>
            <person name="Wang X."/>
            <person name="Wang C."/>
            <person name="Yang T."/>
            <person name="Huo Q."/>
            <person name="Li W."/>
            <person name="Guo W."/>
            <person name="Chen H."/>
            <person name="Zhou L."/>
            <person name="Ni X."/>
            <person name="Tian J."/>
            <person name="Zhou Y."/>
            <person name="Sheng Y."/>
            <person name="Liu T."/>
            <person name="Pan Y."/>
            <person name="Xia L."/>
            <person name="Li J."/>
            <person name="Zhao F."/>
            <person name="Cao W."/>
        </authorList>
    </citation>
    <scope>NUCLEOTIDE SEQUENCE</scope>
    <source>
        <strain evidence="1">Hyas-2018</strain>
    </source>
</reference>
<evidence type="ECO:0000313" key="2">
    <source>
        <dbReference type="Proteomes" id="UP000821845"/>
    </source>
</evidence>
<dbReference type="Proteomes" id="UP000821845">
    <property type="component" value="Chromosome 1"/>
</dbReference>
<accession>A0ACB7TES5</accession>
<sequence length="244" mass="26928">MTRDTEMNNQNTQKTETNTSRSARVTATVKVEPVAVGEGLRLNPYYFKTVPGIIKLIQVPPQGRGPRGPTTADRAKRPPGATPRARSSRIDDPGLRVDARQPVSSCSNPVAEDAACFACRARRVCALRREQRARRVCTLREREAAPPGHPTSTPRWLSPKSCACGKKARAREIVCIPTDGRLRERRGGTWRAVCAAPCDNRLRLRSRMFLLRLGAATPGFSQRPYLRGNESQLAYFKFGTGGAD</sequence>
<organism evidence="1 2">
    <name type="scientific">Hyalomma asiaticum</name>
    <name type="common">Tick</name>
    <dbReference type="NCBI Taxonomy" id="266040"/>
    <lineage>
        <taxon>Eukaryota</taxon>
        <taxon>Metazoa</taxon>
        <taxon>Ecdysozoa</taxon>
        <taxon>Arthropoda</taxon>
        <taxon>Chelicerata</taxon>
        <taxon>Arachnida</taxon>
        <taxon>Acari</taxon>
        <taxon>Parasitiformes</taxon>
        <taxon>Ixodida</taxon>
        <taxon>Ixodoidea</taxon>
        <taxon>Ixodidae</taxon>
        <taxon>Hyalomminae</taxon>
        <taxon>Hyalomma</taxon>
    </lineage>
</organism>
<protein>
    <submittedName>
        <fullName evidence="1">Uncharacterized protein</fullName>
    </submittedName>
</protein>